<evidence type="ECO:0000256" key="3">
    <source>
        <dbReference type="ARBA" id="ARBA00007426"/>
    </source>
</evidence>
<comment type="caution">
    <text evidence="12">The sequence shown here is derived from an EMBL/GenBank/DDBJ whole genome shotgun (WGS) entry which is preliminary data.</text>
</comment>
<evidence type="ECO:0000259" key="11">
    <source>
        <dbReference type="PROSITE" id="PS50195"/>
    </source>
</evidence>
<evidence type="ECO:0000256" key="5">
    <source>
        <dbReference type="ARBA" id="ARBA00022753"/>
    </source>
</evidence>
<keyword evidence="6" id="KW-0472">Membrane</keyword>
<evidence type="ECO:0000256" key="1">
    <source>
        <dbReference type="ARBA" id="ARBA00004148"/>
    </source>
</evidence>
<dbReference type="CDD" id="cd07280">
    <property type="entry name" value="PX_YPT35"/>
    <property type="match status" value="1"/>
</dbReference>
<dbReference type="EMBL" id="JAKWBI020000014">
    <property type="protein sequence ID" value="KAJ2906417.1"/>
    <property type="molecule type" value="Genomic_DNA"/>
</dbReference>
<evidence type="ECO:0000256" key="9">
    <source>
        <dbReference type="ARBA" id="ARBA00033785"/>
    </source>
</evidence>
<protein>
    <recommendedName>
        <fullName evidence="8">Endosomal/vacuolar adapter protein YPT35</fullName>
    </recommendedName>
    <alternativeName>
        <fullName evidence="9">PX domain-containing protein YPT35</fullName>
    </alternativeName>
</protein>
<evidence type="ECO:0000256" key="4">
    <source>
        <dbReference type="ARBA" id="ARBA00022554"/>
    </source>
</evidence>
<proteinExistence type="inferred from homology"/>
<dbReference type="GO" id="GO:0005774">
    <property type="term" value="C:vacuolar membrane"/>
    <property type="evidence" value="ECO:0007669"/>
    <property type="project" value="UniProtKB-SubCell"/>
</dbReference>
<keyword evidence="4" id="KW-0926">Vacuole</keyword>
<dbReference type="PANTHER" id="PTHR10555">
    <property type="entry name" value="SORTING NEXIN"/>
    <property type="match status" value="1"/>
</dbReference>
<dbReference type="SMART" id="SM00312">
    <property type="entry name" value="PX"/>
    <property type="match status" value="1"/>
</dbReference>
<feature type="compositionally biased region" description="Polar residues" evidence="10">
    <location>
        <begin position="90"/>
        <end position="100"/>
    </location>
</feature>
<feature type="region of interest" description="Disordered" evidence="10">
    <location>
        <begin position="182"/>
        <end position="233"/>
    </location>
</feature>
<dbReference type="Pfam" id="PF00787">
    <property type="entry name" value="PX"/>
    <property type="match status" value="1"/>
</dbReference>
<dbReference type="SUPFAM" id="SSF64268">
    <property type="entry name" value="PX domain"/>
    <property type="match status" value="1"/>
</dbReference>
<dbReference type="InterPro" id="IPR037917">
    <property type="entry name" value="Ypt35_PX"/>
</dbReference>
<evidence type="ECO:0000256" key="2">
    <source>
        <dbReference type="ARBA" id="ARBA00004177"/>
    </source>
</evidence>
<feature type="region of interest" description="Disordered" evidence="10">
    <location>
        <begin position="1"/>
        <end position="150"/>
    </location>
</feature>
<accession>A0AAD5WXF7</accession>
<dbReference type="Proteomes" id="UP001201980">
    <property type="component" value="Unassembled WGS sequence"/>
</dbReference>
<organism evidence="12 13">
    <name type="scientific">Zalerion maritima</name>
    <dbReference type="NCBI Taxonomy" id="339359"/>
    <lineage>
        <taxon>Eukaryota</taxon>
        <taxon>Fungi</taxon>
        <taxon>Dikarya</taxon>
        <taxon>Ascomycota</taxon>
        <taxon>Pezizomycotina</taxon>
        <taxon>Sordariomycetes</taxon>
        <taxon>Lulworthiomycetidae</taxon>
        <taxon>Lulworthiales</taxon>
        <taxon>Lulworthiaceae</taxon>
        <taxon>Zalerion</taxon>
    </lineage>
</organism>
<feature type="compositionally biased region" description="Polar residues" evidence="10">
    <location>
        <begin position="183"/>
        <end position="206"/>
    </location>
</feature>
<feature type="compositionally biased region" description="Basic and acidic residues" evidence="10">
    <location>
        <begin position="71"/>
        <end position="88"/>
    </location>
</feature>
<dbReference type="PANTHER" id="PTHR10555:SF170">
    <property type="entry name" value="FI18122P1"/>
    <property type="match status" value="1"/>
</dbReference>
<dbReference type="Gene3D" id="3.30.1520.10">
    <property type="entry name" value="Phox-like domain"/>
    <property type="match status" value="1"/>
</dbReference>
<feature type="domain" description="PX" evidence="11">
    <location>
        <begin position="317"/>
        <end position="431"/>
    </location>
</feature>
<evidence type="ECO:0000256" key="6">
    <source>
        <dbReference type="ARBA" id="ARBA00023136"/>
    </source>
</evidence>
<sequence length="431" mass="46165">MAAQTETRFGSSIPPPSPPPSDGEGKRGEGSSDMATRAAGEEVCGREGPTPPGSEPDKRDDVIEEATELGRTSHDSDTREVGTEEPHAHSPSTEPGNSTRAAPDQSREAANDSDDGPLQTPAPMQQKPVPPPDAMARAPPQRGALDPEQDVEAQYLEPPTPTQPLQELSPIPMAFPLHIHTSIPRNEQGSPTSPANPNLLTPTANDPTTTSPITSPPYWPASEYEPTSDRPNSMASADFKGITLCDNEIDARNAACWAKSVTIQDYIIVNGTSTIPSVFRPALARVGASSQSSSRSGGGVVHTATTSPIDETRSDQGGWIGGNVKATLGMGGIGAFVAFNVAIETLEGGTIVIQRRFSEFDTLRNRLVMTFPRYEKAMPELPPKSLVSRFRPKFLEQRRRGLEYFLSCVLLNPQFAGSPVTKEFIFARSGV</sequence>
<dbReference type="GO" id="GO:0032266">
    <property type="term" value="F:phosphatidylinositol-3-phosphate binding"/>
    <property type="evidence" value="ECO:0007669"/>
    <property type="project" value="InterPro"/>
</dbReference>
<dbReference type="PROSITE" id="PS50195">
    <property type="entry name" value="PX"/>
    <property type="match status" value="1"/>
</dbReference>
<dbReference type="GO" id="GO:0010008">
    <property type="term" value="C:endosome membrane"/>
    <property type="evidence" value="ECO:0007669"/>
    <property type="project" value="UniProtKB-SubCell"/>
</dbReference>
<feature type="compositionally biased region" description="Polar residues" evidence="10">
    <location>
        <begin position="1"/>
        <end position="10"/>
    </location>
</feature>
<reference evidence="12" key="1">
    <citation type="submission" date="2022-07" db="EMBL/GenBank/DDBJ databases">
        <title>Draft genome sequence of Zalerion maritima ATCC 34329, a (micro)plastics degrading marine fungus.</title>
        <authorList>
            <person name="Paco A."/>
            <person name="Goncalves M.F.M."/>
            <person name="Rocha-Santos T.A.P."/>
            <person name="Alves A."/>
        </authorList>
    </citation>
    <scope>NUCLEOTIDE SEQUENCE</scope>
    <source>
        <strain evidence="12">ATCC 34329</strain>
    </source>
</reference>
<evidence type="ECO:0000256" key="7">
    <source>
        <dbReference type="ARBA" id="ARBA00033728"/>
    </source>
</evidence>
<keyword evidence="5" id="KW-0967">Endosome</keyword>
<dbReference type="InterPro" id="IPR001683">
    <property type="entry name" value="PX_dom"/>
</dbReference>
<evidence type="ECO:0000313" key="12">
    <source>
        <dbReference type="EMBL" id="KAJ2906417.1"/>
    </source>
</evidence>
<evidence type="ECO:0000256" key="8">
    <source>
        <dbReference type="ARBA" id="ARBA00033774"/>
    </source>
</evidence>
<feature type="region of interest" description="Disordered" evidence="10">
    <location>
        <begin position="289"/>
        <end position="316"/>
    </location>
</feature>
<gene>
    <name evidence="12" type="ORF">MKZ38_001777</name>
</gene>
<dbReference type="InterPro" id="IPR036871">
    <property type="entry name" value="PX_dom_sf"/>
</dbReference>
<comment type="function">
    <text evidence="7">Recruits the lipid transfer protein VPS13 to endosomal and vacuolar membranes.</text>
</comment>
<comment type="subcellular location">
    <subcellularLocation>
        <location evidence="2">Endosome</location>
    </subcellularLocation>
    <subcellularLocation>
        <location evidence="1">Vacuole membrane</location>
        <topology evidence="1">Peripheral membrane protein</topology>
    </subcellularLocation>
</comment>
<comment type="similarity">
    <text evidence="3">Belongs to the YPT35 family.</text>
</comment>
<evidence type="ECO:0000313" key="13">
    <source>
        <dbReference type="Proteomes" id="UP001201980"/>
    </source>
</evidence>
<dbReference type="AlphaFoldDB" id="A0AAD5WXF7"/>
<keyword evidence="13" id="KW-1185">Reference proteome</keyword>
<name>A0AAD5WXF7_9PEZI</name>
<evidence type="ECO:0000256" key="10">
    <source>
        <dbReference type="SAM" id="MobiDB-lite"/>
    </source>
</evidence>